<organism evidence="2 3">
    <name type="scientific">Puccinia striiformis</name>
    <dbReference type="NCBI Taxonomy" id="27350"/>
    <lineage>
        <taxon>Eukaryota</taxon>
        <taxon>Fungi</taxon>
        <taxon>Dikarya</taxon>
        <taxon>Basidiomycota</taxon>
        <taxon>Pucciniomycotina</taxon>
        <taxon>Pucciniomycetes</taxon>
        <taxon>Pucciniales</taxon>
        <taxon>Pucciniaceae</taxon>
        <taxon>Puccinia</taxon>
    </lineage>
</organism>
<reference evidence="3" key="3">
    <citation type="journal article" date="2018" name="Mol. Plant Microbe Interact.">
        <title>Genome sequence resources for the wheat stripe rust pathogen (Puccinia striiformis f. sp. tritici) and the barley stripe rust pathogen (Puccinia striiformis f. sp. hordei).</title>
        <authorList>
            <person name="Xia C."/>
            <person name="Wang M."/>
            <person name="Yin C."/>
            <person name="Cornejo O.E."/>
            <person name="Hulbert S.H."/>
            <person name="Chen X."/>
        </authorList>
    </citation>
    <scope>NUCLEOTIDE SEQUENCE [LARGE SCALE GENOMIC DNA]</scope>
    <source>
        <strain evidence="3">93TX-2</strain>
    </source>
</reference>
<name>A0A2S4VB68_9BASI</name>
<accession>A0A2S4VB68</accession>
<evidence type="ECO:0000313" key="3">
    <source>
        <dbReference type="Proteomes" id="UP000238274"/>
    </source>
</evidence>
<feature type="region of interest" description="Disordered" evidence="1">
    <location>
        <begin position="45"/>
        <end position="64"/>
    </location>
</feature>
<keyword evidence="3" id="KW-1185">Reference proteome</keyword>
<proteinExistence type="predicted"/>
<evidence type="ECO:0000256" key="1">
    <source>
        <dbReference type="SAM" id="MobiDB-lite"/>
    </source>
</evidence>
<feature type="compositionally biased region" description="Polar residues" evidence="1">
    <location>
        <begin position="46"/>
        <end position="64"/>
    </location>
</feature>
<dbReference type="Proteomes" id="UP000238274">
    <property type="component" value="Unassembled WGS sequence"/>
</dbReference>
<dbReference type="EMBL" id="PKSM01000154">
    <property type="protein sequence ID" value="POW06789.1"/>
    <property type="molecule type" value="Genomic_DNA"/>
</dbReference>
<sequence>MDRAECCDKLCQISKSGWEGKTEILSFVEPSIAVLTSVAAHPTSKPILNNRYQSQHQQKRNQQV</sequence>
<reference evidence="3" key="2">
    <citation type="journal article" date="2018" name="BMC Genomics">
        <title>Genomic insights into host adaptation between the wheat stripe rust pathogen (Puccinia striiformis f. sp. tritici) and the barley stripe rust pathogen (Puccinia striiformis f. sp. hordei).</title>
        <authorList>
            <person name="Xia C."/>
            <person name="Wang M."/>
            <person name="Yin C."/>
            <person name="Cornejo O.E."/>
            <person name="Hulbert S.H."/>
            <person name="Chen X."/>
        </authorList>
    </citation>
    <scope>NUCLEOTIDE SEQUENCE [LARGE SCALE GENOMIC DNA]</scope>
    <source>
        <strain evidence="3">93TX-2</strain>
    </source>
</reference>
<evidence type="ECO:0000313" key="2">
    <source>
        <dbReference type="EMBL" id="POW06789.1"/>
    </source>
</evidence>
<dbReference type="AlphaFoldDB" id="A0A2S4VB68"/>
<dbReference type="VEuPathDB" id="FungiDB:PSHT_10231"/>
<protein>
    <submittedName>
        <fullName evidence="2">Uncharacterized protein</fullName>
    </submittedName>
</protein>
<reference evidence="2 3" key="1">
    <citation type="submission" date="2017-12" db="EMBL/GenBank/DDBJ databases">
        <title>Gene loss provides genomic basis for host adaptation in cereal stripe rust fungi.</title>
        <authorList>
            <person name="Xia C."/>
        </authorList>
    </citation>
    <scope>NUCLEOTIDE SEQUENCE [LARGE SCALE GENOMIC DNA]</scope>
    <source>
        <strain evidence="2 3">93TX-2</strain>
    </source>
</reference>
<gene>
    <name evidence="2" type="ORF">PSHT_10231</name>
</gene>
<comment type="caution">
    <text evidence="2">The sequence shown here is derived from an EMBL/GenBank/DDBJ whole genome shotgun (WGS) entry which is preliminary data.</text>
</comment>